<accession>A0A1H2UDW6</accession>
<dbReference type="Pfam" id="PF02801">
    <property type="entry name" value="Ketoacyl-synt_C"/>
    <property type="match status" value="1"/>
</dbReference>
<evidence type="ECO:0000259" key="4">
    <source>
        <dbReference type="PROSITE" id="PS52004"/>
    </source>
</evidence>
<dbReference type="AlphaFoldDB" id="A0A1H2UDW6"/>
<name>A0A1H2UDW6_9PSEU</name>
<dbReference type="RefSeq" id="WP_091286774.1">
    <property type="nucleotide sequence ID" value="NZ_FNON01000001.1"/>
</dbReference>
<evidence type="ECO:0000256" key="1">
    <source>
        <dbReference type="ARBA" id="ARBA00008467"/>
    </source>
</evidence>
<reference evidence="5 6" key="1">
    <citation type="submission" date="2016-10" db="EMBL/GenBank/DDBJ databases">
        <authorList>
            <person name="de Groot N.N."/>
        </authorList>
    </citation>
    <scope>NUCLEOTIDE SEQUENCE [LARGE SCALE GENOMIC DNA]</scope>
    <source>
        <strain evidence="5 6">CPCC 202699</strain>
    </source>
</reference>
<dbReference type="OrthoDB" id="9808669at2"/>
<dbReference type="EMBL" id="FNON01000001">
    <property type="protein sequence ID" value="SDW54306.1"/>
    <property type="molecule type" value="Genomic_DNA"/>
</dbReference>
<dbReference type="Pfam" id="PF00109">
    <property type="entry name" value="ketoacyl-synt"/>
    <property type="match status" value="1"/>
</dbReference>
<dbReference type="STRING" id="589385.SAMN05421504_101859"/>
<dbReference type="Proteomes" id="UP000199515">
    <property type="component" value="Unassembled WGS sequence"/>
</dbReference>
<dbReference type="PANTHER" id="PTHR11712:SF336">
    <property type="entry name" value="3-OXOACYL-[ACYL-CARRIER-PROTEIN] SYNTHASE, MITOCHONDRIAL"/>
    <property type="match status" value="1"/>
</dbReference>
<sequence>MPLREPRPSDVVVTGCGVVSPVGVGTAAFGAAITSGVVGTRVVQRFPTGGYGTHRAGEVLDLVLDEDLPRSVGYVLTAADEALGQARLDPSAARVGLALGTVMGTRPHLEELIRRGGDLDGDSDWAAPHTLTTVPAKRLGLSGPRTVLCTGCSAGNDALASAAGAIRSGAADAMLAGGADELSETVFAMFTSLRALASDAVRPFDRNRAGLMPAEGAGLLVLESRASATKRGVPVLAEVLAGASASDAHHMTAPHPDGDGLRHCATTVLKRSGTRAADVGYVSAHGTGTPANDVLEAKVLAGVFRGPRRPAVSSIKGMLGHAQGAASAIESVACILALTTGVLPGSPTLAEPDPACADIDLIEGVKREAEIKYALNVAHGFGGTVSAVLFGAGA</sequence>
<dbReference type="SMART" id="SM00825">
    <property type="entry name" value="PKS_KS"/>
    <property type="match status" value="1"/>
</dbReference>
<dbReference type="InterPro" id="IPR000794">
    <property type="entry name" value="Beta-ketoacyl_synthase"/>
</dbReference>
<dbReference type="Gene3D" id="3.40.47.10">
    <property type="match status" value="1"/>
</dbReference>
<dbReference type="PROSITE" id="PS52004">
    <property type="entry name" value="KS3_2"/>
    <property type="match status" value="1"/>
</dbReference>
<evidence type="ECO:0000256" key="3">
    <source>
        <dbReference type="RuleBase" id="RU003694"/>
    </source>
</evidence>
<gene>
    <name evidence="5" type="ORF">SAMN05421504_101859</name>
</gene>
<feature type="domain" description="Ketosynthase family 3 (KS3)" evidence="4">
    <location>
        <begin position="8"/>
        <end position="392"/>
    </location>
</feature>
<dbReference type="InterPro" id="IPR016039">
    <property type="entry name" value="Thiolase-like"/>
</dbReference>
<dbReference type="PANTHER" id="PTHR11712">
    <property type="entry name" value="POLYKETIDE SYNTHASE-RELATED"/>
    <property type="match status" value="1"/>
</dbReference>
<proteinExistence type="inferred from homology"/>
<evidence type="ECO:0000313" key="5">
    <source>
        <dbReference type="EMBL" id="SDW54306.1"/>
    </source>
</evidence>
<organism evidence="5 6">
    <name type="scientific">Amycolatopsis xylanica</name>
    <dbReference type="NCBI Taxonomy" id="589385"/>
    <lineage>
        <taxon>Bacteria</taxon>
        <taxon>Bacillati</taxon>
        <taxon>Actinomycetota</taxon>
        <taxon>Actinomycetes</taxon>
        <taxon>Pseudonocardiales</taxon>
        <taxon>Pseudonocardiaceae</taxon>
        <taxon>Amycolatopsis</taxon>
    </lineage>
</organism>
<keyword evidence="2 3" id="KW-0808">Transferase</keyword>
<evidence type="ECO:0000256" key="2">
    <source>
        <dbReference type="ARBA" id="ARBA00022679"/>
    </source>
</evidence>
<keyword evidence="6" id="KW-1185">Reference proteome</keyword>
<dbReference type="GO" id="GO:0006633">
    <property type="term" value="P:fatty acid biosynthetic process"/>
    <property type="evidence" value="ECO:0007669"/>
    <property type="project" value="TreeGrafter"/>
</dbReference>
<dbReference type="InterPro" id="IPR020841">
    <property type="entry name" value="PKS_Beta-ketoAc_synthase_dom"/>
</dbReference>
<dbReference type="GO" id="GO:0004315">
    <property type="term" value="F:3-oxoacyl-[acyl-carrier-protein] synthase activity"/>
    <property type="evidence" value="ECO:0007669"/>
    <property type="project" value="TreeGrafter"/>
</dbReference>
<dbReference type="SUPFAM" id="SSF53901">
    <property type="entry name" value="Thiolase-like"/>
    <property type="match status" value="2"/>
</dbReference>
<dbReference type="GO" id="GO:0005829">
    <property type="term" value="C:cytosol"/>
    <property type="evidence" value="ECO:0007669"/>
    <property type="project" value="TreeGrafter"/>
</dbReference>
<protein>
    <submittedName>
        <fullName evidence="5">3-oxoacyl-[acyl-carrier-protein] synthase II</fullName>
    </submittedName>
</protein>
<comment type="similarity">
    <text evidence="1 3">Belongs to the thiolase-like superfamily. Beta-ketoacyl-ACP synthases family.</text>
</comment>
<dbReference type="InterPro" id="IPR014030">
    <property type="entry name" value="Ketoacyl_synth_N"/>
</dbReference>
<dbReference type="InterPro" id="IPR014031">
    <property type="entry name" value="Ketoacyl_synth_C"/>
</dbReference>
<dbReference type="CDD" id="cd00834">
    <property type="entry name" value="KAS_I_II"/>
    <property type="match status" value="1"/>
</dbReference>
<evidence type="ECO:0000313" key="6">
    <source>
        <dbReference type="Proteomes" id="UP000199515"/>
    </source>
</evidence>